<keyword evidence="3" id="KW-1185">Reference proteome</keyword>
<dbReference type="InterPro" id="IPR021441">
    <property type="entry name" value="DUF3090"/>
</dbReference>
<dbReference type="Pfam" id="PF11290">
    <property type="entry name" value="DUF3090"/>
    <property type="match status" value="1"/>
</dbReference>
<dbReference type="OrthoDB" id="156387at2"/>
<evidence type="ECO:0000313" key="2">
    <source>
        <dbReference type="EMBL" id="RMI14101.1"/>
    </source>
</evidence>
<sequence length="186" mass="20376">MATLVHEHDWPDRVVIGTVGRPGARTFYLQARTGRRTTSVAMEKEWAASLAEKIDEVLDGLMVEDGNRYSVPEAAVAELVDDDPVEQPVEEDFRLGQLSLSFDRSTGQVVVQAFPLIEVESEEEAARLAAEDPEPEEALVLRMPVGTARAFAERARRVVASGRPACPRCGRPVDPDGHECPAPGTW</sequence>
<name>A0A3M2JP61_9CELL</name>
<accession>A0A3M2JP61</accession>
<dbReference type="Proteomes" id="UP000269289">
    <property type="component" value="Unassembled WGS sequence"/>
</dbReference>
<dbReference type="AlphaFoldDB" id="A0A3M2JP61"/>
<feature type="region of interest" description="Disordered" evidence="1">
    <location>
        <begin position="165"/>
        <end position="186"/>
    </location>
</feature>
<dbReference type="NCBIfam" id="TIGR03847">
    <property type="entry name" value="conserved hypothetical protein"/>
    <property type="match status" value="1"/>
</dbReference>
<dbReference type="EMBL" id="RFFI01000005">
    <property type="protein sequence ID" value="RMI14101.1"/>
    <property type="molecule type" value="Genomic_DNA"/>
</dbReference>
<evidence type="ECO:0000313" key="3">
    <source>
        <dbReference type="Proteomes" id="UP000269289"/>
    </source>
</evidence>
<dbReference type="RefSeq" id="WP_122147763.1">
    <property type="nucleotide sequence ID" value="NZ_RFFI01000005.1"/>
</dbReference>
<organism evidence="2 3">
    <name type="scientific">Cellulomonas triticagri</name>
    <dbReference type="NCBI Taxonomy" id="2483352"/>
    <lineage>
        <taxon>Bacteria</taxon>
        <taxon>Bacillati</taxon>
        <taxon>Actinomycetota</taxon>
        <taxon>Actinomycetes</taxon>
        <taxon>Micrococcales</taxon>
        <taxon>Cellulomonadaceae</taxon>
        <taxon>Cellulomonas</taxon>
    </lineage>
</organism>
<reference evidence="2 3" key="1">
    <citation type="submission" date="2018-10" db="EMBL/GenBank/DDBJ databases">
        <title>Isolation, diversity and antifungal activity of actinobacteria from wheat.</title>
        <authorList>
            <person name="Han C."/>
        </authorList>
    </citation>
    <scope>NUCLEOTIDE SEQUENCE [LARGE SCALE GENOMIC DNA]</scope>
    <source>
        <strain evidence="2 3">NEAU-YY56</strain>
    </source>
</reference>
<evidence type="ECO:0000256" key="1">
    <source>
        <dbReference type="SAM" id="MobiDB-lite"/>
    </source>
</evidence>
<proteinExistence type="predicted"/>
<comment type="caution">
    <text evidence="2">The sequence shown here is derived from an EMBL/GenBank/DDBJ whole genome shotgun (WGS) entry which is preliminary data.</text>
</comment>
<gene>
    <name evidence="2" type="ORF">EBM89_01670</name>
</gene>
<protein>
    <submittedName>
        <fullName evidence="2">DUF3090 family protein</fullName>
    </submittedName>
</protein>